<dbReference type="PIRSF" id="PIRSF006806">
    <property type="entry name" value="FTHF_cligase"/>
    <property type="match status" value="1"/>
</dbReference>
<gene>
    <name evidence="9" type="ORF">Gasu_05990</name>
</gene>
<evidence type="ECO:0000256" key="1">
    <source>
        <dbReference type="ARBA" id="ARBA00010638"/>
    </source>
</evidence>
<organism evidence="9 10">
    <name type="scientific">Galdieria sulphuraria</name>
    <name type="common">Red alga</name>
    <dbReference type="NCBI Taxonomy" id="130081"/>
    <lineage>
        <taxon>Eukaryota</taxon>
        <taxon>Rhodophyta</taxon>
        <taxon>Bangiophyceae</taxon>
        <taxon>Galdieriales</taxon>
        <taxon>Galdieriaceae</taxon>
        <taxon>Galdieria</taxon>
    </lineage>
</organism>
<comment type="catalytic activity">
    <reaction evidence="4 7">
        <text>(6S)-5-formyl-5,6,7,8-tetrahydrofolate + ATP = (6R)-5,10-methenyltetrahydrofolate + ADP + phosphate</text>
        <dbReference type="Rhea" id="RHEA:10488"/>
        <dbReference type="ChEBI" id="CHEBI:30616"/>
        <dbReference type="ChEBI" id="CHEBI:43474"/>
        <dbReference type="ChEBI" id="CHEBI:57455"/>
        <dbReference type="ChEBI" id="CHEBI:57457"/>
        <dbReference type="ChEBI" id="CHEBI:456216"/>
        <dbReference type="EC" id="6.3.3.2"/>
    </reaction>
</comment>
<feature type="binding site" evidence="6">
    <location>
        <begin position="9"/>
        <end position="13"/>
    </location>
    <ligand>
        <name>ATP</name>
        <dbReference type="ChEBI" id="CHEBI:30616"/>
    </ligand>
</feature>
<feature type="binding site" evidence="6">
    <location>
        <begin position="142"/>
        <end position="150"/>
    </location>
    <ligand>
        <name>ATP</name>
        <dbReference type="ChEBI" id="CHEBI:30616"/>
    </ligand>
</feature>
<feature type="binding site" evidence="6">
    <location>
        <position position="55"/>
    </location>
    <ligand>
        <name>substrate</name>
    </ligand>
</feature>
<dbReference type="OrthoDB" id="2015992at2759"/>
<evidence type="ECO:0000256" key="4">
    <source>
        <dbReference type="ARBA" id="ARBA00036539"/>
    </source>
</evidence>
<keyword evidence="3 6" id="KW-0067">ATP-binding</keyword>
<dbReference type="EC" id="6.3.3.2" evidence="5 7"/>
<dbReference type="Proteomes" id="UP000030680">
    <property type="component" value="Unassembled WGS sequence"/>
</dbReference>
<keyword evidence="7" id="KW-0460">Magnesium</keyword>
<evidence type="ECO:0000256" key="6">
    <source>
        <dbReference type="PIRSR" id="PIRSR006806-1"/>
    </source>
</evidence>
<dbReference type="Pfam" id="PF01812">
    <property type="entry name" value="5-FTHF_cyc-lig"/>
    <property type="match status" value="1"/>
</dbReference>
<evidence type="ECO:0000256" key="7">
    <source>
        <dbReference type="RuleBase" id="RU361279"/>
    </source>
</evidence>
<dbReference type="InterPro" id="IPR024185">
    <property type="entry name" value="FTHF_cligase-like_sf"/>
</dbReference>
<keyword evidence="10" id="KW-1185">Reference proteome</keyword>
<dbReference type="GeneID" id="17090782"/>
<feature type="binding site" evidence="6">
    <location>
        <position position="60"/>
    </location>
    <ligand>
        <name>substrate</name>
    </ligand>
</feature>
<evidence type="ECO:0000313" key="10">
    <source>
        <dbReference type="Proteomes" id="UP000030680"/>
    </source>
</evidence>
<feature type="coiled-coil region" evidence="8">
    <location>
        <begin position="6"/>
        <end position="33"/>
    </location>
</feature>
<dbReference type="GO" id="GO:0030272">
    <property type="term" value="F:5-formyltetrahydrofolate cyclo-ligase activity"/>
    <property type="evidence" value="ECO:0007669"/>
    <property type="project" value="UniProtKB-EC"/>
</dbReference>
<dbReference type="PANTHER" id="PTHR23407">
    <property type="entry name" value="ATPASE INHIBITOR/5-FORMYLTETRAHYDROFOLATE CYCLO-LIGASE"/>
    <property type="match status" value="1"/>
</dbReference>
<dbReference type="GO" id="GO:0046872">
    <property type="term" value="F:metal ion binding"/>
    <property type="evidence" value="ECO:0007669"/>
    <property type="project" value="UniProtKB-KW"/>
</dbReference>
<name>M2W8H9_GALSU</name>
<dbReference type="AlphaFoldDB" id="M2W8H9"/>
<comment type="similarity">
    <text evidence="1 7">Belongs to the 5-formyltetrahydrofolate cyclo-ligase family.</text>
</comment>
<evidence type="ECO:0000313" key="9">
    <source>
        <dbReference type="EMBL" id="EME32186.1"/>
    </source>
</evidence>
<accession>M2W8H9</accession>
<dbReference type="GO" id="GO:0005739">
    <property type="term" value="C:mitochondrion"/>
    <property type="evidence" value="ECO:0007669"/>
    <property type="project" value="TreeGrafter"/>
</dbReference>
<keyword evidence="2 6" id="KW-0547">Nucleotide-binding</keyword>
<dbReference type="eggNOG" id="KOG3093">
    <property type="taxonomic scope" value="Eukaryota"/>
</dbReference>
<dbReference type="PANTHER" id="PTHR23407:SF1">
    <property type="entry name" value="5-FORMYLTETRAHYDROFOLATE CYCLO-LIGASE"/>
    <property type="match status" value="1"/>
</dbReference>
<evidence type="ECO:0000256" key="5">
    <source>
        <dbReference type="ARBA" id="ARBA00038966"/>
    </source>
</evidence>
<dbReference type="Gene3D" id="3.40.50.10420">
    <property type="entry name" value="NagB/RpiA/CoA transferase-like"/>
    <property type="match status" value="1"/>
</dbReference>
<dbReference type="InterPro" id="IPR037171">
    <property type="entry name" value="NagB/RpiA_transferase-like"/>
</dbReference>
<comment type="cofactor">
    <cofactor evidence="7">
        <name>Mg(2+)</name>
        <dbReference type="ChEBI" id="CHEBI:18420"/>
    </cofactor>
</comment>
<sequence>MQSSLVVLKRELRRRTREKLKQLKEEVVLVESKKITERLATWTPFQQASSVACYVSFTKEVDTREIIRLILESNKRCFLPRIQEDHTLWFYQAHSLEQIFSWEPNRWGIREPPVTQPVLCLERDCLDLVIVPGLAFDVMGHRLGRGKGYYDRFISQCKQVAQQRGIQPPLFVGVALSASMVENVPVDEEDQPMDIVLSPISG</sequence>
<reference evidence="10" key="1">
    <citation type="journal article" date="2013" name="Science">
        <title>Gene transfer from bacteria and archaea facilitated evolution of an extremophilic eukaryote.</title>
        <authorList>
            <person name="Schonknecht G."/>
            <person name="Chen W.H."/>
            <person name="Ternes C.M."/>
            <person name="Barbier G.G."/>
            <person name="Shrestha R.P."/>
            <person name="Stanke M."/>
            <person name="Brautigam A."/>
            <person name="Baker B.J."/>
            <person name="Banfield J.F."/>
            <person name="Garavito R.M."/>
            <person name="Carr K."/>
            <person name="Wilkerson C."/>
            <person name="Rensing S.A."/>
            <person name="Gagneul D."/>
            <person name="Dickenson N.E."/>
            <person name="Oesterhelt C."/>
            <person name="Lercher M.J."/>
            <person name="Weber A.P."/>
        </authorList>
    </citation>
    <scope>NUCLEOTIDE SEQUENCE [LARGE SCALE GENOMIC DNA]</scope>
    <source>
        <strain evidence="10">074W</strain>
    </source>
</reference>
<dbReference type="RefSeq" id="XP_005708706.1">
    <property type="nucleotide sequence ID" value="XM_005708649.1"/>
</dbReference>
<evidence type="ECO:0000256" key="2">
    <source>
        <dbReference type="ARBA" id="ARBA00022741"/>
    </source>
</evidence>
<dbReference type="GO" id="GO:0035999">
    <property type="term" value="P:tetrahydrofolate interconversion"/>
    <property type="evidence" value="ECO:0007669"/>
    <property type="project" value="TreeGrafter"/>
</dbReference>
<dbReference type="EMBL" id="KB454487">
    <property type="protein sequence ID" value="EME32186.1"/>
    <property type="molecule type" value="Genomic_DNA"/>
</dbReference>
<evidence type="ECO:0000256" key="3">
    <source>
        <dbReference type="ARBA" id="ARBA00022840"/>
    </source>
</evidence>
<dbReference type="InterPro" id="IPR002698">
    <property type="entry name" value="FTHF_cligase"/>
</dbReference>
<keyword evidence="7" id="KW-0479">Metal-binding</keyword>
<proteinExistence type="inferred from homology"/>
<dbReference type="Gramene" id="EME32186">
    <property type="protein sequence ID" value="EME32186"/>
    <property type="gene ID" value="Gasu_05990"/>
</dbReference>
<evidence type="ECO:0000256" key="8">
    <source>
        <dbReference type="SAM" id="Coils"/>
    </source>
</evidence>
<dbReference type="NCBIfam" id="TIGR02727">
    <property type="entry name" value="MTHFS_bact"/>
    <property type="match status" value="1"/>
</dbReference>
<dbReference type="OMA" id="STIYPCQ"/>
<dbReference type="SUPFAM" id="SSF100950">
    <property type="entry name" value="NagB/RpiA/CoA transferase-like"/>
    <property type="match status" value="1"/>
</dbReference>
<protein>
    <recommendedName>
        <fullName evidence="5 7">5-formyltetrahydrofolate cyclo-ligase</fullName>
        <ecNumber evidence="5 7">6.3.3.2</ecNumber>
    </recommendedName>
</protein>
<dbReference type="KEGG" id="gsl:Gasu_05990"/>
<dbReference type="GO" id="GO:0009396">
    <property type="term" value="P:folic acid-containing compound biosynthetic process"/>
    <property type="evidence" value="ECO:0007669"/>
    <property type="project" value="TreeGrafter"/>
</dbReference>
<dbReference type="GO" id="GO:0005524">
    <property type="term" value="F:ATP binding"/>
    <property type="evidence" value="ECO:0007669"/>
    <property type="project" value="UniProtKB-KW"/>
</dbReference>
<keyword evidence="8" id="KW-0175">Coiled coil</keyword>
<dbReference type="STRING" id="130081.M2W8H9"/>
<keyword evidence="9" id="KW-0436">Ligase</keyword>